<dbReference type="PANTHER" id="PTHR43038:SF3">
    <property type="entry name" value="ABC TRANSPORTER G FAMILY MEMBER 20 ISOFORM X1"/>
    <property type="match status" value="1"/>
</dbReference>
<organism evidence="2 3">
    <name type="scientific">Euroglyphus maynei</name>
    <name type="common">Mayne's house dust mite</name>
    <dbReference type="NCBI Taxonomy" id="6958"/>
    <lineage>
        <taxon>Eukaryota</taxon>
        <taxon>Metazoa</taxon>
        <taxon>Ecdysozoa</taxon>
        <taxon>Arthropoda</taxon>
        <taxon>Chelicerata</taxon>
        <taxon>Arachnida</taxon>
        <taxon>Acari</taxon>
        <taxon>Acariformes</taxon>
        <taxon>Sarcoptiformes</taxon>
        <taxon>Astigmata</taxon>
        <taxon>Psoroptidia</taxon>
        <taxon>Analgoidea</taxon>
        <taxon>Pyroglyphidae</taxon>
        <taxon>Pyroglyphinae</taxon>
        <taxon>Euroglyphus</taxon>
    </lineage>
</organism>
<dbReference type="SUPFAM" id="SSF52540">
    <property type="entry name" value="P-loop containing nucleoside triphosphate hydrolases"/>
    <property type="match status" value="1"/>
</dbReference>
<dbReference type="InterPro" id="IPR027417">
    <property type="entry name" value="P-loop_NTPase"/>
</dbReference>
<dbReference type="Proteomes" id="UP000194236">
    <property type="component" value="Unassembled WGS sequence"/>
</dbReference>
<feature type="non-terminal residue" evidence="2">
    <location>
        <position position="141"/>
    </location>
</feature>
<evidence type="ECO:0000313" key="3">
    <source>
        <dbReference type="Proteomes" id="UP000194236"/>
    </source>
</evidence>
<dbReference type="Gene3D" id="3.40.50.300">
    <property type="entry name" value="P-loop containing nucleotide triphosphate hydrolases"/>
    <property type="match status" value="1"/>
</dbReference>
<dbReference type="GO" id="GO:0016887">
    <property type="term" value="F:ATP hydrolysis activity"/>
    <property type="evidence" value="ECO:0007669"/>
    <property type="project" value="InterPro"/>
</dbReference>
<evidence type="ECO:0000313" key="2">
    <source>
        <dbReference type="EMBL" id="OTF75527.1"/>
    </source>
</evidence>
<name>A0A1Y3B5P6_EURMA</name>
<dbReference type="AlphaFoldDB" id="A0A1Y3B5P6"/>
<evidence type="ECO:0000259" key="1">
    <source>
        <dbReference type="Pfam" id="PF00005"/>
    </source>
</evidence>
<feature type="non-terminal residue" evidence="2">
    <location>
        <position position="1"/>
    </location>
</feature>
<dbReference type="EMBL" id="MUJZ01041512">
    <property type="protein sequence ID" value="OTF75527.1"/>
    <property type="molecule type" value="Genomic_DNA"/>
</dbReference>
<proteinExistence type="predicted"/>
<protein>
    <recommendedName>
        <fullName evidence="1">ABC transporter domain-containing protein</fullName>
    </recommendedName>
</protein>
<dbReference type="PANTHER" id="PTHR43038">
    <property type="entry name" value="ATP-BINDING CASSETTE, SUB-FAMILY H, MEMBER 1"/>
    <property type="match status" value="1"/>
</dbReference>
<dbReference type="Pfam" id="PF00005">
    <property type="entry name" value="ABC_tran"/>
    <property type="match status" value="1"/>
</dbReference>
<accession>A0A1Y3B5P6</accession>
<dbReference type="OrthoDB" id="6512862at2759"/>
<dbReference type="InterPro" id="IPR003439">
    <property type="entry name" value="ABC_transporter-like_ATP-bd"/>
</dbReference>
<keyword evidence="3" id="KW-1185">Reference proteome</keyword>
<gene>
    <name evidence="2" type="ORF">BLA29_013785</name>
</gene>
<reference evidence="2 3" key="1">
    <citation type="submission" date="2017-03" db="EMBL/GenBank/DDBJ databases">
        <title>Genome Survey of Euroglyphus maynei.</title>
        <authorList>
            <person name="Arlian L.G."/>
            <person name="Morgan M.S."/>
            <person name="Rider S.D."/>
        </authorList>
    </citation>
    <scope>NUCLEOTIDE SEQUENCE [LARGE SCALE GENOMIC DNA]</scope>
    <source>
        <strain evidence="2">Arlian Lab</strain>
        <tissue evidence="2">Whole body</tissue>
    </source>
</reference>
<comment type="caution">
    <text evidence="2">The sequence shown here is derived from an EMBL/GenBank/DDBJ whole genome shotgun (WGS) entry which is preliminary data.</text>
</comment>
<dbReference type="GO" id="GO:0005524">
    <property type="term" value="F:ATP binding"/>
    <property type="evidence" value="ECO:0007669"/>
    <property type="project" value="InterPro"/>
</dbReference>
<sequence>NIVNRTEQLIKLLNLPESDRYINNLSGGQKRRVSLAVALIHSPPLLILDEPTVGVDPVLRQNIWDYLRMLTAKMNLTIIITTQYIEEARSADIVSFMRNGRLMAEKNPTLLMEQLQLLTLESVFLHLCQSDSQQQQFAFDI</sequence>
<feature type="domain" description="ABC transporter" evidence="1">
    <location>
        <begin position="4"/>
        <end position="52"/>
    </location>
</feature>